<feature type="transmembrane region" description="Helical" evidence="1">
    <location>
        <begin position="43"/>
        <end position="65"/>
    </location>
</feature>
<reference evidence="2 3" key="1">
    <citation type="journal article" date="2019" name="Int. J. Syst. Evol. Microbiol.">
        <title>The Global Catalogue of Microorganisms (GCM) 10K type strain sequencing project: providing services to taxonomists for standard genome sequencing and annotation.</title>
        <authorList>
            <consortium name="The Broad Institute Genomics Platform"/>
            <consortium name="The Broad Institute Genome Sequencing Center for Infectious Disease"/>
            <person name="Wu L."/>
            <person name="Ma J."/>
        </authorList>
    </citation>
    <scope>NUCLEOTIDE SEQUENCE [LARGE SCALE GENOMIC DNA]</scope>
    <source>
        <strain evidence="2 3">JCM 14546</strain>
    </source>
</reference>
<evidence type="ECO:0000313" key="2">
    <source>
        <dbReference type="EMBL" id="GAA1998274.1"/>
    </source>
</evidence>
<proteinExistence type="predicted"/>
<keyword evidence="3" id="KW-1185">Reference proteome</keyword>
<evidence type="ECO:0000256" key="1">
    <source>
        <dbReference type="SAM" id="Phobius"/>
    </source>
</evidence>
<dbReference type="EMBL" id="BAAANO010000002">
    <property type="protein sequence ID" value="GAA1998274.1"/>
    <property type="molecule type" value="Genomic_DNA"/>
</dbReference>
<dbReference type="Proteomes" id="UP001500755">
    <property type="component" value="Unassembled WGS sequence"/>
</dbReference>
<gene>
    <name evidence="2" type="ORF">GCM10009755_01900</name>
</gene>
<accession>A0ABN2T457</accession>
<evidence type="ECO:0000313" key="3">
    <source>
        <dbReference type="Proteomes" id="UP001500755"/>
    </source>
</evidence>
<feature type="transmembrane region" description="Helical" evidence="1">
    <location>
        <begin position="71"/>
        <end position="94"/>
    </location>
</feature>
<protein>
    <recommendedName>
        <fullName evidence="4">DUF350 domain-containing protein</fullName>
    </recommendedName>
</protein>
<evidence type="ECO:0008006" key="4">
    <source>
        <dbReference type="Google" id="ProtNLM"/>
    </source>
</evidence>
<comment type="caution">
    <text evidence="2">The sequence shown here is derived from an EMBL/GenBank/DDBJ whole genome shotgun (WGS) entry which is preliminary data.</text>
</comment>
<organism evidence="2 3">
    <name type="scientific">Brevibacterium samyangense</name>
    <dbReference type="NCBI Taxonomy" id="366888"/>
    <lineage>
        <taxon>Bacteria</taxon>
        <taxon>Bacillati</taxon>
        <taxon>Actinomycetota</taxon>
        <taxon>Actinomycetes</taxon>
        <taxon>Micrococcales</taxon>
        <taxon>Brevibacteriaceae</taxon>
        <taxon>Brevibacterium</taxon>
    </lineage>
</organism>
<name>A0ABN2T457_9MICO</name>
<sequence length="130" mass="13634">MELFRALVGVFVLIVGTVPALRRMRAMNVGEERPGAQDPVSRVSGGVALLSGVACFLFVLAVFALPVWALIAWFAAAAVLVWAAWLFVVAAPRLPWLTPGRRRKEILGAIGEGVFVLVAVAALGLAAGVG</sequence>
<keyword evidence="1" id="KW-1133">Transmembrane helix</keyword>
<feature type="transmembrane region" description="Helical" evidence="1">
    <location>
        <begin position="6"/>
        <end position="22"/>
    </location>
</feature>
<keyword evidence="1" id="KW-0472">Membrane</keyword>
<feature type="transmembrane region" description="Helical" evidence="1">
    <location>
        <begin position="106"/>
        <end position="129"/>
    </location>
</feature>
<keyword evidence="1" id="KW-0812">Transmembrane</keyword>